<dbReference type="EC" id="3.1.3.48" evidence="2"/>
<gene>
    <name evidence="7" type="ORF">M0812_13123</name>
</gene>
<dbReference type="CDD" id="cd14498">
    <property type="entry name" value="DSP"/>
    <property type="match status" value="1"/>
</dbReference>
<dbReference type="Pfam" id="PF00782">
    <property type="entry name" value="DSPc"/>
    <property type="match status" value="1"/>
</dbReference>
<comment type="similarity">
    <text evidence="1">Belongs to the protein-tyrosine phosphatase family. Non-receptor class dual specificity subfamily.</text>
</comment>
<feature type="domain" description="Tyrosine specific protein phosphatases" evidence="6">
    <location>
        <begin position="65"/>
        <end position="124"/>
    </location>
</feature>
<evidence type="ECO:0000259" key="5">
    <source>
        <dbReference type="PROSITE" id="PS50054"/>
    </source>
</evidence>
<dbReference type="InterPro" id="IPR000387">
    <property type="entry name" value="Tyr_Pase_dom"/>
</dbReference>
<evidence type="ECO:0000259" key="6">
    <source>
        <dbReference type="PROSITE" id="PS50056"/>
    </source>
</evidence>
<dbReference type="InterPro" id="IPR016130">
    <property type="entry name" value="Tyr_Pase_AS"/>
</dbReference>
<feature type="domain" description="Tyrosine-protein phosphatase" evidence="5">
    <location>
        <begin position="4"/>
        <end position="145"/>
    </location>
</feature>
<sequence length="260" mass="30313">MGNTIDPVDHGLFLGNAKGSCDKELLKKHNITHIINVCYEPNRFPKDFVYYQHKLYDSNAVFILSEFPKFISFIGEALKKKGNNVFVHCEKGVSRSATVVLAYIMYKYQINCDQAYQFVQENRPEIQPNKGFVQQLRLWGRLRYNLNGTSKCHQEYQNLCLINNAFKCFGKIETIDVENCKSCQIFQDITKIISVENGFISQKKAKKLNRLTKKKRKKKKVEELIGNCIKLSSWPDYSVSNWENNKFYQECLLPIQKLVK</sequence>
<organism evidence="7 8">
    <name type="scientific">Anaeramoeba flamelloides</name>
    <dbReference type="NCBI Taxonomy" id="1746091"/>
    <lineage>
        <taxon>Eukaryota</taxon>
        <taxon>Metamonada</taxon>
        <taxon>Anaeramoebidae</taxon>
        <taxon>Anaeramoeba</taxon>
    </lineage>
</organism>
<accession>A0AAV7ZHB7</accession>
<dbReference type="GO" id="GO:0004725">
    <property type="term" value="F:protein tyrosine phosphatase activity"/>
    <property type="evidence" value="ECO:0007669"/>
    <property type="project" value="UniProtKB-EC"/>
</dbReference>
<keyword evidence="4" id="KW-0904">Protein phosphatase</keyword>
<evidence type="ECO:0000256" key="4">
    <source>
        <dbReference type="ARBA" id="ARBA00022912"/>
    </source>
</evidence>
<evidence type="ECO:0000256" key="1">
    <source>
        <dbReference type="ARBA" id="ARBA00008601"/>
    </source>
</evidence>
<dbReference type="InterPro" id="IPR020422">
    <property type="entry name" value="TYR_PHOSPHATASE_DUAL_dom"/>
</dbReference>
<evidence type="ECO:0000256" key="2">
    <source>
        <dbReference type="ARBA" id="ARBA00013064"/>
    </source>
</evidence>
<dbReference type="PANTHER" id="PTHR10159">
    <property type="entry name" value="DUAL SPECIFICITY PROTEIN PHOSPHATASE"/>
    <property type="match status" value="1"/>
</dbReference>
<dbReference type="Gene3D" id="3.90.190.10">
    <property type="entry name" value="Protein tyrosine phosphatase superfamily"/>
    <property type="match status" value="1"/>
</dbReference>
<protein>
    <recommendedName>
        <fullName evidence="2">protein-tyrosine-phosphatase</fullName>
        <ecNumber evidence="2">3.1.3.48</ecNumber>
    </recommendedName>
</protein>
<dbReference type="PROSITE" id="PS50056">
    <property type="entry name" value="TYR_PHOSPHATASE_2"/>
    <property type="match status" value="1"/>
</dbReference>
<name>A0AAV7ZHB7_9EUKA</name>
<evidence type="ECO:0000313" key="7">
    <source>
        <dbReference type="EMBL" id="KAJ3441118.1"/>
    </source>
</evidence>
<dbReference type="Proteomes" id="UP001146793">
    <property type="component" value="Unassembled WGS sequence"/>
</dbReference>
<dbReference type="PROSITE" id="PS50054">
    <property type="entry name" value="TYR_PHOSPHATASE_DUAL"/>
    <property type="match status" value="1"/>
</dbReference>
<dbReference type="AlphaFoldDB" id="A0AAV7ZHB7"/>
<dbReference type="PROSITE" id="PS00383">
    <property type="entry name" value="TYR_PHOSPHATASE_1"/>
    <property type="match status" value="1"/>
</dbReference>
<comment type="caution">
    <text evidence="7">The sequence shown here is derived from an EMBL/GenBank/DDBJ whole genome shotgun (WGS) entry which is preliminary data.</text>
</comment>
<reference evidence="7" key="1">
    <citation type="submission" date="2022-08" db="EMBL/GenBank/DDBJ databases">
        <title>Novel sulphate-reducing endosymbionts in the free-living metamonad Anaeramoeba.</title>
        <authorList>
            <person name="Jerlstrom-Hultqvist J."/>
            <person name="Cepicka I."/>
            <person name="Gallot-Lavallee L."/>
            <person name="Salas-Leiva D."/>
            <person name="Curtis B.A."/>
            <person name="Zahonova K."/>
            <person name="Pipaliya S."/>
            <person name="Dacks J."/>
            <person name="Roger A.J."/>
        </authorList>
    </citation>
    <scope>NUCLEOTIDE SEQUENCE</scope>
    <source>
        <strain evidence="7">Busselton2</strain>
    </source>
</reference>
<dbReference type="InterPro" id="IPR000340">
    <property type="entry name" value="Dual-sp_phosphatase_cat-dom"/>
</dbReference>
<dbReference type="SMART" id="SM00195">
    <property type="entry name" value="DSPc"/>
    <property type="match status" value="1"/>
</dbReference>
<dbReference type="GO" id="GO:0043409">
    <property type="term" value="P:negative regulation of MAPK cascade"/>
    <property type="evidence" value="ECO:0007669"/>
    <property type="project" value="TreeGrafter"/>
</dbReference>
<evidence type="ECO:0000313" key="8">
    <source>
        <dbReference type="Proteomes" id="UP001146793"/>
    </source>
</evidence>
<dbReference type="PANTHER" id="PTHR10159:SF519">
    <property type="entry name" value="DUAL SPECIFICITY PROTEIN PHOSPHATASE MPK3"/>
    <property type="match status" value="1"/>
</dbReference>
<keyword evidence="3" id="KW-0378">Hydrolase</keyword>
<dbReference type="GO" id="GO:0005737">
    <property type="term" value="C:cytoplasm"/>
    <property type="evidence" value="ECO:0007669"/>
    <property type="project" value="TreeGrafter"/>
</dbReference>
<dbReference type="InterPro" id="IPR029021">
    <property type="entry name" value="Prot-tyrosine_phosphatase-like"/>
</dbReference>
<proteinExistence type="inferred from homology"/>
<dbReference type="EMBL" id="JANTQA010000029">
    <property type="protein sequence ID" value="KAJ3441118.1"/>
    <property type="molecule type" value="Genomic_DNA"/>
</dbReference>
<dbReference type="SUPFAM" id="SSF52799">
    <property type="entry name" value="(Phosphotyrosine protein) phosphatases II"/>
    <property type="match status" value="1"/>
</dbReference>
<evidence type="ECO:0000256" key="3">
    <source>
        <dbReference type="ARBA" id="ARBA00022801"/>
    </source>
</evidence>